<dbReference type="GO" id="GO:0003677">
    <property type="term" value="F:DNA binding"/>
    <property type="evidence" value="ECO:0007669"/>
    <property type="project" value="InterPro"/>
</dbReference>
<evidence type="ECO:0000256" key="5">
    <source>
        <dbReference type="PIRSR" id="PIRSR604808-1"/>
    </source>
</evidence>
<feature type="domain" description="Endonuclease/exonuclease/phosphatase" evidence="8">
    <location>
        <begin position="7"/>
        <end position="249"/>
    </location>
</feature>
<dbReference type="InterPro" id="IPR005135">
    <property type="entry name" value="Endo/exonuclease/phosphatase"/>
</dbReference>
<dbReference type="GO" id="GO:0008311">
    <property type="term" value="F:double-stranded DNA 3'-5' DNA exonuclease activity"/>
    <property type="evidence" value="ECO:0007669"/>
    <property type="project" value="InterPro"/>
</dbReference>
<dbReference type="PANTHER" id="PTHR43250:SF2">
    <property type="entry name" value="EXODEOXYRIBONUCLEASE III"/>
    <property type="match status" value="1"/>
</dbReference>
<dbReference type="RefSeq" id="WP_148339890.1">
    <property type="nucleotide sequence ID" value="NZ_LR699119.1"/>
</dbReference>
<dbReference type="Pfam" id="PF03372">
    <property type="entry name" value="Exo_endo_phos"/>
    <property type="match status" value="1"/>
</dbReference>
<sequence length="259" mass="29656">MRLFKIATWNVNSLRVRLPHVLAWLKEAKPDVLALQETKLPDADFPSAAFIDAGYDAVFSGQRTYNGVAVISRTKPTDILTDLPGLEDPQRRVLGMVAGDIRVLDLYVPNGESVNSEKYQYKLNWLKKLDLFLKRELQKHPRMIVLGDFNIAPEDIDVHDPALWEGQVLFSVPERKAFKSLLQLGFADCFRQINPQEKSYSWWDYRMNAFRRGMGLRIDHILASVPLASQCVKCYIDKSQRGLERPSDHAPVVAEFRLT</sequence>
<keyword evidence="3" id="KW-0378">Hydrolase</keyword>
<dbReference type="SUPFAM" id="SSF56219">
    <property type="entry name" value="DNase I-like"/>
    <property type="match status" value="1"/>
</dbReference>
<feature type="site" description="Transition state stabilizer" evidence="7">
    <location>
        <position position="150"/>
    </location>
</feature>
<accession>A0A5E4PJS7</accession>
<feature type="binding site" evidence="6">
    <location>
        <position position="248"/>
    </location>
    <ligand>
        <name>Mg(2+)</name>
        <dbReference type="ChEBI" id="CHEBI:18420"/>
        <label>1</label>
    </ligand>
</feature>
<dbReference type="KEGG" id="asip:AQUSIP_18990"/>
<dbReference type="PROSITE" id="PS00726">
    <property type="entry name" value="AP_NUCLEASE_F1_1"/>
    <property type="match status" value="1"/>
</dbReference>
<keyword evidence="4 6" id="KW-0460">Magnesium</keyword>
<dbReference type="NCBIfam" id="TIGR00633">
    <property type="entry name" value="xth"/>
    <property type="match status" value="1"/>
</dbReference>
<dbReference type="GO" id="GO:0004519">
    <property type="term" value="F:endonuclease activity"/>
    <property type="evidence" value="ECO:0007669"/>
    <property type="project" value="InterPro"/>
</dbReference>
<feature type="binding site" evidence="6">
    <location>
        <position position="37"/>
    </location>
    <ligand>
        <name>Mg(2+)</name>
        <dbReference type="ChEBI" id="CHEBI:18420"/>
        <label>1</label>
    </ligand>
</feature>
<dbReference type="InterPro" id="IPR037493">
    <property type="entry name" value="ExoIII-like"/>
</dbReference>
<evidence type="ECO:0000256" key="6">
    <source>
        <dbReference type="PIRSR" id="PIRSR604808-2"/>
    </source>
</evidence>
<comment type="similarity">
    <text evidence="1">Belongs to the DNA repair enzymes AP/ExoA family.</text>
</comment>
<keyword evidence="2 6" id="KW-0479">Metal-binding</keyword>
<evidence type="ECO:0000256" key="1">
    <source>
        <dbReference type="ARBA" id="ARBA00007092"/>
    </source>
</evidence>
<dbReference type="NCBIfam" id="TIGR00195">
    <property type="entry name" value="exoDNase_III"/>
    <property type="match status" value="1"/>
</dbReference>
<dbReference type="Gene3D" id="3.60.10.10">
    <property type="entry name" value="Endonuclease/exonuclease/phosphatase"/>
    <property type="match status" value="1"/>
</dbReference>
<feature type="active site" evidence="5">
    <location>
        <position position="107"/>
    </location>
</feature>
<dbReference type="AlphaFoldDB" id="A0A5E4PJS7"/>
<dbReference type="InterPro" id="IPR036691">
    <property type="entry name" value="Endo/exonu/phosph_ase_sf"/>
</dbReference>
<dbReference type="PROSITE" id="PS51435">
    <property type="entry name" value="AP_NUCLEASE_F1_4"/>
    <property type="match status" value="1"/>
</dbReference>
<evidence type="ECO:0000256" key="2">
    <source>
        <dbReference type="ARBA" id="ARBA00022723"/>
    </source>
</evidence>
<dbReference type="GO" id="GO:0046872">
    <property type="term" value="F:metal ion binding"/>
    <property type="evidence" value="ECO:0007669"/>
    <property type="project" value="UniProtKB-KW"/>
</dbReference>
<feature type="binding site" evidence="6">
    <location>
        <position position="148"/>
    </location>
    <ligand>
        <name>Mg(2+)</name>
        <dbReference type="ChEBI" id="CHEBI:18420"/>
        <label>1</label>
    </ligand>
</feature>
<gene>
    <name evidence="9" type="primary">xthA</name>
    <name evidence="9" type="ORF">AQUSIP_18990</name>
</gene>
<dbReference type="EMBL" id="LR699119">
    <property type="protein sequence ID" value="VVC76582.1"/>
    <property type="molecule type" value="Genomic_DNA"/>
</dbReference>
<dbReference type="InterPro" id="IPR004808">
    <property type="entry name" value="AP_endonuc_1"/>
</dbReference>
<keyword evidence="6" id="KW-0464">Manganese</keyword>
<feature type="binding site" evidence="6">
    <location>
        <position position="249"/>
    </location>
    <ligand>
        <name>Mg(2+)</name>
        <dbReference type="ChEBI" id="CHEBI:18420"/>
        <label>1</label>
    </ligand>
</feature>
<dbReference type="GO" id="GO:0006281">
    <property type="term" value="P:DNA repair"/>
    <property type="evidence" value="ECO:0007669"/>
    <property type="project" value="InterPro"/>
</dbReference>
<feature type="binding site" evidence="6">
    <location>
        <position position="10"/>
    </location>
    <ligand>
        <name>Mg(2+)</name>
        <dbReference type="ChEBI" id="CHEBI:18420"/>
        <label>1</label>
    </ligand>
</feature>
<evidence type="ECO:0000313" key="9">
    <source>
        <dbReference type="EMBL" id="VVC76582.1"/>
    </source>
</evidence>
<comment type="cofactor">
    <cofactor evidence="6">
        <name>Mg(2+)</name>
        <dbReference type="ChEBI" id="CHEBI:18420"/>
    </cofactor>
    <cofactor evidence="6">
        <name>Mn(2+)</name>
        <dbReference type="ChEBI" id="CHEBI:29035"/>
    </cofactor>
    <text evidence="6">Probably binds two magnesium or manganese ions per subunit.</text>
</comment>
<evidence type="ECO:0000256" key="3">
    <source>
        <dbReference type="ARBA" id="ARBA00022801"/>
    </source>
</evidence>
<feature type="active site" description="Proton acceptor" evidence="5">
    <location>
        <position position="249"/>
    </location>
</feature>
<reference evidence="9 10" key="1">
    <citation type="submission" date="2019-08" db="EMBL/GenBank/DDBJ databases">
        <authorList>
            <person name="Guy L."/>
        </authorList>
    </citation>
    <scope>NUCLEOTIDE SEQUENCE [LARGE SCALE GENOMIC DNA]</scope>
    <source>
        <strain evidence="9 10">SGT-108</strain>
    </source>
</reference>
<feature type="binding site" evidence="6">
    <location>
        <position position="150"/>
    </location>
    <ligand>
        <name>Mg(2+)</name>
        <dbReference type="ChEBI" id="CHEBI:18420"/>
        <label>1</label>
    </ligand>
</feature>
<dbReference type="OrthoDB" id="9803914at2"/>
<name>A0A5E4PJS7_9COXI</name>
<evidence type="ECO:0000313" key="10">
    <source>
        <dbReference type="Proteomes" id="UP000324194"/>
    </source>
</evidence>
<dbReference type="InterPro" id="IPR020847">
    <property type="entry name" value="AP_endonuclease_F1_BS"/>
</dbReference>
<protein>
    <submittedName>
        <fullName evidence="9">Exodeoxyribonuclease III</fullName>
    </submittedName>
</protein>
<evidence type="ECO:0000256" key="4">
    <source>
        <dbReference type="ARBA" id="ARBA00022842"/>
    </source>
</evidence>
<evidence type="ECO:0000256" key="7">
    <source>
        <dbReference type="PIRSR" id="PIRSR604808-3"/>
    </source>
</evidence>
<feature type="site" description="Interaction with DNA substrate" evidence="7">
    <location>
        <position position="249"/>
    </location>
</feature>
<proteinExistence type="inferred from homology"/>
<dbReference type="CDD" id="cd09086">
    <property type="entry name" value="ExoIII-like_AP-endo"/>
    <property type="match status" value="1"/>
</dbReference>
<dbReference type="PANTHER" id="PTHR43250">
    <property type="entry name" value="EXODEOXYRIBONUCLEASE III"/>
    <property type="match status" value="1"/>
</dbReference>
<organism evidence="9 10">
    <name type="scientific">Aquicella siphonis</name>
    <dbReference type="NCBI Taxonomy" id="254247"/>
    <lineage>
        <taxon>Bacteria</taxon>
        <taxon>Pseudomonadati</taxon>
        <taxon>Pseudomonadota</taxon>
        <taxon>Gammaproteobacteria</taxon>
        <taxon>Legionellales</taxon>
        <taxon>Coxiellaceae</taxon>
        <taxon>Aquicella</taxon>
    </lineage>
</organism>
<keyword evidence="10" id="KW-1185">Reference proteome</keyword>
<dbReference type="Proteomes" id="UP000324194">
    <property type="component" value="Chromosome 1"/>
</dbReference>
<evidence type="ECO:0000259" key="8">
    <source>
        <dbReference type="Pfam" id="PF03372"/>
    </source>
</evidence>
<feature type="site" description="Important for catalytic activity" evidence="7">
    <location>
        <position position="219"/>
    </location>
</feature>
<feature type="active site" description="Proton donor/acceptor" evidence="5">
    <location>
        <position position="148"/>
    </location>
</feature>